<comment type="caution">
    <text evidence="2">The sequence shown here is derived from an EMBL/GenBank/DDBJ whole genome shotgun (WGS) entry which is preliminary data.</text>
</comment>
<gene>
    <name evidence="2" type="ORF">J8273_8857</name>
</gene>
<name>A0A8J6AZ92_9EUKA</name>
<evidence type="ECO:0000313" key="3">
    <source>
        <dbReference type="Proteomes" id="UP000717585"/>
    </source>
</evidence>
<feature type="compositionally biased region" description="Acidic residues" evidence="1">
    <location>
        <begin position="257"/>
        <end position="272"/>
    </location>
</feature>
<dbReference type="InterPro" id="IPR042655">
    <property type="entry name" value="LRC72"/>
</dbReference>
<feature type="compositionally biased region" description="Low complexity" evidence="1">
    <location>
        <begin position="76"/>
        <end position="103"/>
    </location>
</feature>
<protein>
    <submittedName>
        <fullName evidence="2">Leucine rich repeat</fullName>
    </submittedName>
</protein>
<evidence type="ECO:0000256" key="1">
    <source>
        <dbReference type="SAM" id="MobiDB-lite"/>
    </source>
</evidence>
<dbReference type="EMBL" id="JAHDYR010000069">
    <property type="protein sequence ID" value="KAG9389564.1"/>
    <property type="molecule type" value="Genomic_DNA"/>
</dbReference>
<feature type="compositionally biased region" description="Low complexity" evidence="1">
    <location>
        <begin position="18"/>
        <end position="47"/>
    </location>
</feature>
<reference evidence="2" key="1">
    <citation type="submission" date="2021-05" db="EMBL/GenBank/DDBJ databases">
        <title>A free-living protist that lacks canonical eukaryotic 1 DNA replication and segregation systems.</title>
        <authorList>
            <person name="Salas-Leiva D.E."/>
            <person name="Tromer E.C."/>
            <person name="Curtis B.A."/>
            <person name="Jerlstrom-Hultqvist J."/>
            <person name="Kolisko M."/>
            <person name="Yi Z."/>
            <person name="Salas-Leiva J.S."/>
            <person name="Gallot-Lavallee L."/>
            <person name="Kops G.J.P.L."/>
            <person name="Archibald J.M."/>
            <person name="Simpson A.G.B."/>
            <person name="Roger A.J."/>
        </authorList>
    </citation>
    <scope>NUCLEOTIDE SEQUENCE</scope>
    <source>
        <strain evidence="2">BICM</strain>
    </source>
</reference>
<dbReference type="AlphaFoldDB" id="A0A8J6AZ92"/>
<feature type="region of interest" description="Disordered" evidence="1">
    <location>
        <begin position="250"/>
        <end position="275"/>
    </location>
</feature>
<accession>A0A8J6AZ92</accession>
<sequence>MPAEPAPVRKQAPKAASGPGTKPAARPAPGAKKAVGAATTARSTTARKPVAGTRPSATRQPISSRAPAKPTPAPTKRPAGSATGSAASRGAKPAPKSASPGSPTEEEQELLVTKLFKLERLNLDRCGLITLSGIEVCSEARTVNLQFNELTTLDSIESLNSIRHLDVSQNKLTSITGKLGGMEHLQTLLATDNRLDCLDPASVDLTQLSDTLLFLNLSGNKNADSPDFIAQVLKTLPGLILYNGRDPRDVASSGDNAVEEDEEEESIGDDLPAEAGTTIAEFEARMGLMLAEGEARLDKIAADITGQSRTRQAGK</sequence>
<dbReference type="Gene3D" id="3.80.10.10">
    <property type="entry name" value="Ribonuclease Inhibitor"/>
    <property type="match status" value="1"/>
</dbReference>
<evidence type="ECO:0000313" key="2">
    <source>
        <dbReference type="EMBL" id="KAG9389564.1"/>
    </source>
</evidence>
<dbReference type="Proteomes" id="UP000717585">
    <property type="component" value="Unassembled WGS sequence"/>
</dbReference>
<dbReference type="OrthoDB" id="266138at2759"/>
<proteinExistence type="predicted"/>
<dbReference type="PANTHER" id="PTHR46759">
    <property type="entry name" value="LEUCINE-RICH REPEAT-CONTAINING PROTEIN 72"/>
    <property type="match status" value="1"/>
</dbReference>
<organism evidence="2 3">
    <name type="scientific">Carpediemonas membranifera</name>
    <dbReference type="NCBI Taxonomy" id="201153"/>
    <lineage>
        <taxon>Eukaryota</taxon>
        <taxon>Metamonada</taxon>
        <taxon>Carpediemonas-like organisms</taxon>
        <taxon>Carpediemonas</taxon>
    </lineage>
</organism>
<feature type="region of interest" description="Disordered" evidence="1">
    <location>
        <begin position="1"/>
        <end position="106"/>
    </location>
</feature>
<dbReference type="InterPro" id="IPR032675">
    <property type="entry name" value="LRR_dom_sf"/>
</dbReference>
<dbReference type="SUPFAM" id="SSF52075">
    <property type="entry name" value="Outer arm dynein light chain 1"/>
    <property type="match status" value="1"/>
</dbReference>
<keyword evidence="3" id="KW-1185">Reference proteome</keyword>
<dbReference type="PANTHER" id="PTHR46759:SF1">
    <property type="entry name" value="LEUCINE-RICH REPEAT-CONTAINING PROTEIN 72"/>
    <property type="match status" value="1"/>
</dbReference>